<proteinExistence type="predicted"/>
<organism evidence="1 2">
    <name type="scientific">Rohdeia mirabilis</name>
    <dbReference type="NCBI Taxonomy" id="2528008"/>
    <lineage>
        <taxon>Bacteria</taxon>
        <taxon>Pseudomonadati</taxon>
        <taxon>Planctomycetota</taxon>
        <taxon>Planctomycetia</taxon>
        <taxon>Planctomycetia incertae sedis</taxon>
        <taxon>Rohdeia</taxon>
    </lineage>
</organism>
<reference evidence="1 2" key="1">
    <citation type="submission" date="2019-02" db="EMBL/GenBank/DDBJ databases">
        <title>Deep-cultivation of Planctomycetes and their phenomic and genomic characterization uncovers novel biology.</title>
        <authorList>
            <person name="Wiegand S."/>
            <person name="Jogler M."/>
            <person name="Boedeker C."/>
            <person name="Pinto D."/>
            <person name="Vollmers J."/>
            <person name="Rivas-Marin E."/>
            <person name="Kohn T."/>
            <person name="Peeters S.H."/>
            <person name="Heuer A."/>
            <person name="Rast P."/>
            <person name="Oberbeckmann S."/>
            <person name="Bunk B."/>
            <person name="Jeske O."/>
            <person name="Meyerdierks A."/>
            <person name="Storesund J.E."/>
            <person name="Kallscheuer N."/>
            <person name="Luecker S."/>
            <person name="Lage O.M."/>
            <person name="Pohl T."/>
            <person name="Merkel B.J."/>
            <person name="Hornburger P."/>
            <person name="Mueller R.-W."/>
            <person name="Bruemmer F."/>
            <person name="Labrenz M."/>
            <person name="Spormann A.M."/>
            <person name="Op den Camp H."/>
            <person name="Overmann J."/>
            <person name="Amann R."/>
            <person name="Jetten M.S.M."/>
            <person name="Mascher T."/>
            <person name="Medema M.H."/>
            <person name="Devos D.P."/>
            <person name="Kaster A.-K."/>
            <person name="Ovreas L."/>
            <person name="Rohde M."/>
            <person name="Galperin M.Y."/>
            <person name="Jogler C."/>
        </authorList>
    </citation>
    <scope>NUCLEOTIDE SEQUENCE [LARGE SCALE GENOMIC DNA]</scope>
    <source>
        <strain evidence="1 2">Pla163</strain>
    </source>
</reference>
<dbReference type="OrthoDB" id="9845743at2"/>
<name>A0A518CXA4_9BACT</name>
<accession>A0A518CXA4</accession>
<dbReference type="Proteomes" id="UP000319342">
    <property type="component" value="Chromosome"/>
</dbReference>
<dbReference type="EMBL" id="CP036290">
    <property type="protein sequence ID" value="QDU83863.1"/>
    <property type="molecule type" value="Genomic_DNA"/>
</dbReference>
<dbReference type="AlphaFoldDB" id="A0A518CXA4"/>
<dbReference type="RefSeq" id="WP_145184336.1">
    <property type="nucleotide sequence ID" value="NZ_CP036290.1"/>
</dbReference>
<gene>
    <name evidence="1" type="ORF">Pla163_09640</name>
</gene>
<keyword evidence="2" id="KW-1185">Reference proteome</keyword>
<protein>
    <submittedName>
        <fullName evidence="1">Uncharacterized protein</fullName>
    </submittedName>
</protein>
<evidence type="ECO:0000313" key="1">
    <source>
        <dbReference type="EMBL" id="QDU83863.1"/>
    </source>
</evidence>
<sequence>MSTTPLHTYRVKVSGLWTKRHEFSRIEEDGSVVFEGVLTAKRGSWGRVTEAEYRPEKGEVLFLRRDPGLLRSQFSLWTDGTEWLGSSLRWGFKRQVDLSTGSKPLYLLPISGLRAGWGLYAPKSGENARIVSSLTGRSSRLEVFRRLDFPLLVFSYFLGNQVHLESILPGPAPEKVKARASATAV</sequence>
<evidence type="ECO:0000313" key="2">
    <source>
        <dbReference type="Proteomes" id="UP000319342"/>
    </source>
</evidence>